<name>A0A226E5J7_FOLCA</name>
<feature type="transmembrane region" description="Helical" evidence="2">
    <location>
        <begin position="60"/>
        <end position="77"/>
    </location>
</feature>
<feature type="transmembrane region" description="Helical" evidence="2">
    <location>
        <begin position="35"/>
        <end position="54"/>
    </location>
</feature>
<protein>
    <recommendedName>
        <fullName evidence="5">Transmembrane protein</fullName>
    </recommendedName>
</protein>
<comment type="caution">
    <text evidence="3">The sequence shown here is derived from an EMBL/GenBank/DDBJ whole genome shotgun (WGS) entry which is preliminary data.</text>
</comment>
<keyword evidence="2" id="KW-0472">Membrane</keyword>
<reference evidence="3 4" key="1">
    <citation type="submission" date="2015-12" db="EMBL/GenBank/DDBJ databases">
        <title>The genome of Folsomia candida.</title>
        <authorList>
            <person name="Faddeeva A."/>
            <person name="Derks M.F."/>
            <person name="Anvar Y."/>
            <person name="Smit S."/>
            <person name="Van Straalen N."/>
            <person name="Roelofs D."/>
        </authorList>
    </citation>
    <scope>NUCLEOTIDE SEQUENCE [LARGE SCALE GENOMIC DNA]</scope>
    <source>
        <strain evidence="3 4">VU population</strain>
        <tissue evidence="3">Whole body</tissue>
    </source>
</reference>
<evidence type="ECO:0000313" key="3">
    <source>
        <dbReference type="EMBL" id="OXA52580.1"/>
    </source>
</evidence>
<evidence type="ECO:0008006" key="5">
    <source>
        <dbReference type="Google" id="ProtNLM"/>
    </source>
</evidence>
<keyword evidence="2" id="KW-1133">Transmembrane helix</keyword>
<evidence type="ECO:0000256" key="2">
    <source>
        <dbReference type="SAM" id="Phobius"/>
    </source>
</evidence>
<dbReference type="Proteomes" id="UP000198287">
    <property type="component" value="Unassembled WGS sequence"/>
</dbReference>
<organism evidence="3 4">
    <name type="scientific">Folsomia candida</name>
    <name type="common">Springtail</name>
    <dbReference type="NCBI Taxonomy" id="158441"/>
    <lineage>
        <taxon>Eukaryota</taxon>
        <taxon>Metazoa</taxon>
        <taxon>Ecdysozoa</taxon>
        <taxon>Arthropoda</taxon>
        <taxon>Hexapoda</taxon>
        <taxon>Collembola</taxon>
        <taxon>Entomobryomorpha</taxon>
        <taxon>Isotomoidea</taxon>
        <taxon>Isotomidae</taxon>
        <taxon>Proisotominae</taxon>
        <taxon>Folsomia</taxon>
    </lineage>
</organism>
<dbReference type="EMBL" id="LNIX01000006">
    <property type="protein sequence ID" value="OXA52580.1"/>
    <property type="molecule type" value="Genomic_DNA"/>
</dbReference>
<sequence length="138" mass="15592">MRREEEEMDNRVDHHQKSVGEEGSSWKRNKSCSSIFSLVSSLVVFLLFLSPGVLASWDDWWTYDGISALVLVGAYPLNKISQQWVRVEWATERGLVEVIGIRGSAAGLHFLRRWNGESSQRGRLNPLAKSDGAEEELS</sequence>
<keyword evidence="2" id="KW-0812">Transmembrane</keyword>
<feature type="compositionally biased region" description="Basic and acidic residues" evidence="1">
    <location>
        <begin position="1"/>
        <end position="20"/>
    </location>
</feature>
<accession>A0A226E5J7</accession>
<feature type="region of interest" description="Disordered" evidence="1">
    <location>
        <begin position="1"/>
        <end position="27"/>
    </location>
</feature>
<dbReference type="AlphaFoldDB" id="A0A226E5J7"/>
<gene>
    <name evidence="3" type="ORF">Fcan01_12086</name>
</gene>
<dbReference type="OrthoDB" id="5978072at2759"/>
<evidence type="ECO:0000313" key="4">
    <source>
        <dbReference type="Proteomes" id="UP000198287"/>
    </source>
</evidence>
<proteinExistence type="predicted"/>
<evidence type="ECO:0000256" key="1">
    <source>
        <dbReference type="SAM" id="MobiDB-lite"/>
    </source>
</evidence>
<keyword evidence="4" id="KW-1185">Reference proteome</keyword>